<dbReference type="PROSITE" id="PS01360">
    <property type="entry name" value="ZF_MYND_1"/>
    <property type="match status" value="1"/>
</dbReference>
<keyword evidence="7" id="KW-0732">Signal</keyword>
<dbReference type="PROSITE" id="PS50865">
    <property type="entry name" value="ZF_MYND_2"/>
    <property type="match status" value="1"/>
</dbReference>
<dbReference type="SUPFAM" id="SSF103111">
    <property type="entry name" value="Activator of Hsp90 ATPase, Aha1"/>
    <property type="match status" value="1"/>
</dbReference>
<proteinExistence type="inferred from homology"/>
<evidence type="ECO:0000256" key="4">
    <source>
        <dbReference type="ARBA" id="ARBA00022833"/>
    </source>
</evidence>
<evidence type="ECO:0000256" key="6">
    <source>
        <dbReference type="SAM" id="MobiDB-lite"/>
    </source>
</evidence>
<dbReference type="GO" id="GO:0001671">
    <property type="term" value="F:ATPase activator activity"/>
    <property type="evidence" value="ECO:0007669"/>
    <property type="project" value="InterPro"/>
</dbReference>
<dbReference type="Pfam" id="PF09229">
    <property type="entry name" value="Aha1_N"/>
    <property type="match status" value="1"/>
</dbReference>
<evidence type="ECO:0000256" key="1">
    <source>
        <dbReference type="ARBA" id="ARBA00006817"/>
    </source>
</evidence>
<dbReference type="SUPFAM" id="SSF144232">
    <property type="entry name" value="HIT/MYND zinc finger-like"/>
    <property type="match status" value="1"/>
</dbReference>
<dbReference type="Gene3D" id="6.10.140.2220">
    <property type="match status" value="1"/>
</dbReference>
<comment type="similarity">
    <text evidence="1">Belongs to the AHA1 family.</text>
</comment>
<dbReference type="Gene3D" id="3.15.10.20">
    <property type="entry name" value="Activator of Hsp90 ATPase Aha1, N-terminal domain"/>
    <property type="match status" value="1"/>
</dbReference>
<keyword evidence="2" id="KW-0479">Metal-binding</keyword>
<dbReference type="Proteomes" id="UP001152797">
    <property type="component" value="Unassembled WGS sequence"/>
</dbReference>
<protein>
    <submittedName>
        <fullName evidence="10">MYND-type domain-containing protein</fullName>
    </submittedName>
</protein>
<dbReference type="Pfam" id="PF01753">
    <property type="entry name" value="zf-MYND"/>
    <property type="match status" value="1"/>
</dbReference>
<dbReference type="InterPro" id="IPR036338">
    <property type="entry name" value="Aha1"/>
</dbReference>
<accession>A0A9P1CCB5</accession>
<feature type="domain" description="MYND-type" evidence="8">
    <location>
        <begin position="174"/>
        <end position="214"/>
    </location>
</feature>
<dbReference type="InterPro" id="IPR002893">
    <property type="entry name" value="Znf_MYND"/>
</dbReference>
<dbReference type="OrthoDB" id="425299at2759"/>
<evidence type="ECO:0000313" key="11">
    <source>
        <dbReference type="Proteomes" id="UP001152797"/>
    </source>
</evidence>
<evidence type="ECO:0000256" key="3">
    <source>
        <dbReference type="ARBA" id="ARBA00022771"/>
    </source>
</evidence>
<keyword evidence="4" id="KW-0862">Zinc</keyword>
<dbReference type="AlphaFoldDB" id="A0A9P1CCB5"/>
<dbReference type="InterPro" id="IPR015310">
    <property type="entry name" value="AHSA1-like_N"/>
</dbReference>
<keyword evidence="11" id="KW-1185">Reference proteome</keyword>
<comment type="caution">
    <text evidence="9">The sequence shown here is derived from an EMBL/GenBank/DDBJ whole genome shotgun (WGS) entry which is preliminary data.</text>
</comment>
<name>A0A9P1CCB5_9DINO</name>
<keyword evidence="3 5" id="KW-0863">Zinc-finger</keyword>
<dbReference type="EMBL" id="CAMXCT010001191">
    <property type="protein sequence ID" value="CAI3987671.1"/>
    <property type="molecule type" value="Genomic_DNA"/>
</dbReference>
<reference evidence="9" key="1">
    <citation type="submission" date="2022-10" db="EMBL/GenBank/DDBJ databases">
        <authorList>
            <person name="Chen Y."/>
            <person name="Dougan E. K."/>
            <person name="Chan C."/>
            <person name="Rhodes N."/>
            <person name="Thang M."/>
        </authorList>
    </citation>
    <scope>NUCLEOTIDE SEQUENCE</scope>
</reference>
<dbReference type="GO" id="GO:0051087">
    <property type="term" value="F:protein-folding chaperone binding"/>
    <property type="evidence" value="ECO:0007669"/>
    <property type="project" value="InterPro"/>
</dbReference>
<organism evidence="9">
    <name type="scientific">Cladocopium goreaui</name>
    <dbReference type="NCBI Taxonomy" id="2562237"/>
    <lineage>
        <taxon>Eukaryota</taxon>
        <taxon>Sar</taxon>
        <taxon>Alveolata</taxon>
        <taxon>Dinophyceae</taxon>
        <taxon>Suessiales</taxon>
        <taxon>Symbiodiniaceae</taxon>
        <taxon>Cladocopium</taxon>
    </lineage>
</organism>
<dbReference type="EMBL" id="CAMXCT020001191">
    <property type="protein sequence ID" value="CAL1141046.1"/>
    <property type="molecule type" value="Genomic_DNA"/>
</dbReference>
<evidence type="ECO:0000313" key="10">
    <source>
        <dbReference type="EMBL" id="CAL4774983.1"/>
    </source>
</evidence>
<feature type="region of interest" description="Disordered" evidence="6">
    <location>
        <begin position="31"/>
        <end position="50"/>
    </location>
</feature>
<evidence type="ECO:0000256" key="2">
    <source>
        <dbReference type="ARBA" id="ARBA00022723"/>
    </source>
</evidence>
<feature type="chain" id="PRO_5043270319" evidence="7">
    <location>
        <begin position="23"/>
        <end position="444"/>
    </location>
</feature>
<reference evidence="10 11" key="2">
    <citation type="submission" date="2024-05" db="EMBL/GenBank/DDBJ databases">
        <authorList>
            <person name="Chen Y."/>
            <person name="Shah S."/>
            <person name="Dougan E. K."/>
            <person name="Thang M."/>
            <person name="Chan C."/>
        </authorList>
    </citation>
    <scope>NUCLEOTIDE SEQUENCE [LARGE SCALE GENOMIC DNA]</scope>
</reference>
<evidence type="ECO:0000256" key="5">
    <source>
        <dbReference type="PROSITE-ProRule" id="PRU00134"/>
    </source>
</evidence>
<gene>
    <name evidence="9" type="ORF">C1SCF055_LOCUS14925</name>
</gene>
<evidence type="ECO:0000256" key="7">
    <source>
        <dbReference type="SAM" id="SignalP"/>
    </source>
</evidence>
<evidence type="ECO:0000313" key="9">
    <source>
        <dbReference type="EMBL" id="CAI3987671.1"/>
    </source>
</evidence>
<sequence>MSGACWLGLGAFWRLLCRRLRGIKDNGPQTAQDGVVSFGGPPVGSAPEVKPNVDYSRFERLVKDTEAEEVGISVAVCGRKGWNSEAVNGVYVLDGTLNGFPRLRKRDGSRWLKFTDEKWMISRYLDGRPLGEAFAEPHPTHRSDPKSIPGPWFVYSKDMKWEEDHLISVTPSECAGCGKAIQPQRIQRCSQCRAVSYCDHTCQKADWRFHKRICRQPDEGACHLIQQSEEQDTLSSCSVPKCVETKAAICASSGTSLAAKGLKFRRQNWEERDLLPWAKRRLEVLLEGPEEREGLPSLRVDCAGGGHVEVTGVKEIDGLASLWPNQGDRRHLFDLSFQVVFKAFWLSDFAMMSMDGSVSFHDFTTNLVKDPKAFVCGMSVDFAKGSESCLDAHRTAMQTTISPASRSAIQEALGANAWAISRGHGLMHLVHLRLRHFVDEFEAK</sequence>
<dbReference type="GO" id="GO:0008270">
    <property type="term" value="F:zinc ion binding"/>
    <property type="evidence" value="ECO:0007669"/>
    <property type="project" value="UniProtKB-KW"/>
</dbReference>
<dbReference type="EMBL" id="CAMXCT030001191">
    <property type="protein sequence ID" value="CAL4774983.1"/>
    <property type="molecule type" value="Genomic_DNA"/>
</dbReference>
<evidence type="ECO:0000259" key="8">
    <source>
        <dbReference type="PROSITE" id="PS50865"/>
    </source>
</evidence>
<feature type="compositionally biased region" description="Low complexity" evidence="6">
    <location>
        <begin position="34"/>
        <end position="45"/>
    </location>
</feature>
<feature type="signal peptide" evidence="7">
    <location>
        <begin position="1"/>
        <end position="22"/>
    </location>
</feature>